<dbReference type="InterPro" id="IPR007235">
    <property type="entry name" value="Glyco_trans_28_C"/>
</dbReference>
<organism evidence="3 4">
    <name type="scientific">Rhodococcoides corynebacterioides</name>
    <dbReference type="NCBI Taxonomy" id="53972"/>
    <lineage>
        <taxon>Bacteria</taxon>
        <taxon>Bacillati</taxon>
        <taxon>Actinomycetota</taxon>
        <taxon>Actinomycetes</taxon>
        <taxon>Mycobacteriales</taxon>
        <taxon>Nocardiaceae</taxon>
        <taxon>Rhodococcoides</taxon>
    </lineage>
</organism>
<dbReference type="Gene3D" id="3.40.50.2000">
    <property type="entry name" value="Glycogen Phosphorylase B"/>
    <property type="match status" value="1"/>
</dbReference>
<protein>
    <recommendedName>
        <fullName evidence="2">Glycosyl transferase family 28 C-terminal domain-containing protein</fullName>
    </recommendedName>
</protein>
<evidence type="ECO:0000313" key="4">
    <source>
        <dbReference type="Proteomes" id="UP000703038"/>
    </source>
</evidence>
<feature type="domain" description="Glycosyl transferase family 28 C-terminal" evidence="2">
    <location>
        <begin position="222"/>
        <end position="284"/>
    </location>
</feature>
<keyword evidence="4" id="KW-1185">Reference proteome</keyword>
<dbReference type="PANTHER" id="PTHR21015:SF22">
    <property type="entry name" value="GLYCOSYLTRANSFERASE"/>
    <property type="match status" value="1"/>
</dbReference>
<dbReference type="PANTHER" id="PTHR21015">
    <property type="entry name" value="UDP-N-ACETYLGLUCOSAMINE--N-ACETYLMURAMYL-(PENTAPEPTIDE) PYROPHOSPHORYL-UNDECAPRENOL N-ACETYLGLUCOSAMINE TRANSFERASE 1"/>
    <property type="match status" value="1"/>
</dbReference>
<dbReference type="Pfam" id="PF04101">
    <property type="entry name" value="Glyco_tran_28_C"/>
    <property type="match status" value="1"/>
</dbReference>
<sequence>MIGYYVHHHGVGHLTRARSVARALAEPVTVLSSRPRPSDIAPFAGWITLPLDTPDDGEAPDDPTAHGVVHWAPASVRGMTDRMAALARFVDDHRPRCVVVDVSVEVAMFVRLMGVRVVVFAMPGERTDAPHQLAYRVADRIVAPWSASVYRPEWLREFEDRTVYAGSISAHADRARAGTDRDPTSVVVLAGAGGSVLTPEYLARAGAATPTRTWRGVGVPGTPWVDDVWPLLTDAGVVVTHGGQNAVADVAASGAPAVVVAESRPHGEQLATTRALGAAGLAISLESWPDPDRWPEILERAGALSGDIRARTEVDGAARRAAAAIEDVWA</sequence>
<dbReference type="EMBL" id="JAFBBK010000001">
    <property type="protein sequence ID" value="MBM7416100.1"/>
    <property type="molecule type" value="Genomic_DNA"/>
</dbReference>
<dbReference type="Proteomes" id="UP000703038">
    <property type="component" value="Unassembled WGS sequence"/>
</dbReference>
<dbReference type="RefSeq" id="WP_204868990.1">
    <property type="nucleotide sequence ID" value="NZ_JAFBBK010000001.1"/>
</dbReference>
<gene>
    <name evidence="3" type="ORF">JOE42_002833</name>
</gene>
<comment type="caution">
    <text evidence="3">The sequence shown here is derived from an EMBL/GenBank/DDBJ whole genome shotgun (WGS) entry which is preliminary data.</text>
</comment>
<evidence type="ECO:0000313" key="3">
    <source>
        <dbReference type="EMBL" id="MBM7416100.1"/>
    </source>
</evidence>
<name>A0ABS2KVX9_9NOCA</name>
<dbReference type="SUPFAM" id="SSF53756">
    <property type="entry name" value="UDP-Glycosyltransferase/glycogen phosphorylase"/>
    <property type="match status" value="1"/>
</dbReference>
<accession>A0ABS2KVX9</accession>
<keyword evidence="1" id="KW-0808">Transferase</keyword>
<reference evidence="3 4" key="1">
    <citation type="submission" date="2021-01" db="EMBL/GenBank/DDBJ databases">
        <title>Genomics of switchgrass bacterial isolates.</title>
        <authorList>
            <person name="Shade A."/>
        </authorList>
    </citation>
    <scope>NUCLEOTIDE SEQUENCE [LARGE SCALE GENOMIC DNA]</scope>
    <source>
        <strain evidence="3 4">PvP111</strain>
    </source>
</reference>
<proteinExistence type="predicted"/>
<evidence type="ECO:0000256" key="1">
    <source>
        <dbReference type="ARBA" id="ARBA00022679"/>
    </source>
</evidence>
<evidence type="ECO:0000259" key="2">
    <source>
        <dbReference type="Pfam" id="PF04101"/>
    </source>
</evidence>